<organism evidence="2 3">
    <name type="scientific">Phenylobacterium conjunctum</name>
    <dbReference type="NCBI Taxonomy" id="1298959"/>
    <lineage>
        <taxon>Bacteria</taxon>
        <taxon>Pseudomonadati</taxon>
        <taxon>Pseudomonadota</taxon>
        <taxon>Alphaproteobacteria</taxon>
        <taxon>Caulobacterales</taxon>
        <taxon>Caulobacteraceae</taxon>
        <taxon>Phenylobacterium</taxon>
    </lineage>
</organism>
<sequence length="274" mass="29325">MNYRHAFHAGNFADLVKHAALLDLLKRLMAEREPLRIIDTHAGRGLYDLGGAEAKRSGEAEQGVLKLMQAPGLPAAIAPLRAAVLRLNKGGTARLYPGSPLLAAEALRPGDTYLGCELRSEEHGALKVALKDRAGVSTLCADGFQTAADQVPASGPALVLIDPPFERGDDYDNIVQTLAAVARRNSRAVVMIWLPLKDLETFDGFLREAEEAGAGPLLVAEARMRPLTDPMKMNGCALVVARAPDGFAQVLDSLCAWTVQTLGQKGVAKVWTAR</sequence>
<dbReference type="RefSeq" id="WP_377352402.1">
    <property type="nucleotide sequence ID" value="NZ_JBHTLQ010000005.1"/>
</dbReference>
<feature type="binding site" evidence="1">
    <location>
        <position position="18"/>
    </location>
    <ligand>
        <name>S-adenosyl-L-methionine</name>
        <dbReference type="ChEBI" id="CHEBI:59789"/>
    </ligand>
</feature>
<proteinExistence type="inferred from homology"/>
<feature type="binding site" evidence="1">
    <location>
        <position position="117"/>
    </location>
    <ligand>
        <name>S-adenosyl-L-methionine</name>
        <dbReference type="ChEBI" id="CHEBI:59789"/>
    </ligand>
</feature>
<protein>
    <recommendedName>
        <fullName evidence="1">Ribosomal RNA large subunit methyltransferase J</fullName>
        <ecNumber evidence="1">2.1.1.266</ecNumber>
    </recommendedName>
    <alternativeName>
        <fullName evidence="1">23S rRNA (adenine(2030)-N6)-methyltransferase</fullName>
    </alternativeName>
    <alternativeName>
        <fullName evidence="1">23S rRNA m6A2030 methyltransferase</fullName>
    </alternativeName>
</protein>
<dbReference type="HAMAP" id="MF_00934">
    <property type="entry name" value="23SrRNA_methyltr_J"/>
    <property type="match status" value="1"/>
</dbReference>
<comment type="caution">
    <text evidence="2">The sequence shown here is derived from an EMBL/GenBank/DDBJ whole genome shotgun (WGS) entry which is preliminary data.</text>
</comment>
<dbReference type="Gene3D" id="3.40.50.150">
    <property type="entry name" value="Vaccinia Virus protein VP39"/>
    <property type="match status" value="1"/>
</dbReference>
<comment type="function">
    <text evidence="1">Specifically methylates the adenine in position 2030 of 23S rRNA.</text>
</comment>
<dbReference type="SUPFAM" id="SSF53335">
    <property type="entry name" value="S-adenosyl-L-methionine-dependent methyltransferases"/>
    <property type="match status" value="1"/>
</dbReference>
<dbReference type="PANTHER" id="PTHR37426">
    <property type="entry name" value="RIBOSOMAL RNA LARGE SUBUNIT METHYLTRANSFERASE J"/>
    <property type="match status" value="1"/>
</dbReference>
<feature type="binding site" evidence="1">
    <location>
        <position position="41"/>
    </location>
    <ligand>
        <name>S-adenosyl-L-methionine</name>
        <dbReference type="ChEBI" id="CHEBI:59789"/>
    </ligand>
</feature>
<gene>
    <name evidence="1 2" type="primary">rlmJ</name>
    <name evidence="2" type="ORF">ACFQ27_03015</name>
</gene>
<dbReference type="Pfam" id="PF04378">
    <property type="entry name" value="RsmJ"/>
    <property type="match status" value="1"/>
</dbReference>
<dbReference type="PANTHER" id="PTHR37426:SF1">
    <property type="entry name" value="RIBOSOMAL RNA LARGE SUBUNIT METHYLTRANSFERASE J"/>
    <property type="match status" value="1"/>
</dbReference>
<feature type="active site" description="Proton acceptor" evidence="1">
    <location>
        <position position="162"/>
    </location>
</feature>
<keyword evidence="1" id="KW-0489">Methyltransferase</keyword>
<evidence type="ECO:0000313" key="2">
    <source>
        <dbReference type="EMBL" id="MFD1189537.1"/>
    </source>
</evidence>
<feature type="binding site" evidence="1">
    <location>
        <begin position="142"/>
        <end position="143"/>
    </location>
    <ligand>
        <name>S-adenosyl-L-methionine</name>
        <dbReference type="ChEBI" id="CHEBI:59789"/>
    </ligand>
</feature>
<comment type="similarity">
    <text evidence="1">Belongs to the RlmJ family.</text>
</comment>
<evidence type="ECO:0000256" key="1">
    <source>
        <dbReference type="HAMAP-Rule" id="MF_00934"/>
    </source>
</evidence>
<keyword evidence="1" id="KW-0694">RNA-binding</keyword>
<dbReference type="InterPro" id="IPR007473">
    <property type="entry name" value="RlmJ"/>
</dbReference>
<feature type="binding site" evidence="1">
    <location>
        <position position="99"/>
    </location>
    <ligand>
        <name>S-adenosyl-L-methionine</name>
        <dbReference type="ChEBI" id="CHEBI:59789"/>
    </ligand>
</feature>
<feature type="binding site" evidence="1">
    <location>
        <position position="162"/>
    </location>
    <ligand>
        <name>S-adenosyl-L-methionine</name>
        <dbReference type="ChEBI" id="CHEBI:59789"/>
    </ligand>
</feature>
<keyword evidence="1" id="KW-0949">S-adenosyl-L-methionine</keyword>
<name>A0ABW3SZX6_9CAUL</name>
<keyword evidence="3" id="KW-1185">Reference proteome</keyword>
<accession>A0ABW3SZX6</accession>
<reference evidence="3" key="1">
    <citation type="journal article" date="2019" name="Int. J. Syst. Evol. Microbiol.">
        <title>The Global Catalogue of Microorganisms (GCM) 10K type strain sequencing project: providing services to taxonomists for standard genome sequencing and annotation.</title>
        <authorList>
            <consortium name="The Broad Institute Genomics Platform"/>
            <consortium name="The Broad Institute Genome Sequencing Center for Infectious Disease"/>
            <person name="Wu L."/>
            <person name="Ma J."/>
        </authorList>
    </citation>
    <scope>NUCLEOTIDE SEQUENCE [LARGE SCALE GENOMIC DNA]</scope>
    <source>
        <strain evidence="3">CCUG 55074</strain>
    </source>
</reference>
<keyword evidence="1" id="KW-0808">Transferase</keyword>
<dbReference type="EC" id="2.1.1.266" evidence="1"/>
<dbReference type="InterPro" id="IPR029063">
    <property type="entry name" value="SAM-dependent_MTases_sf"/>
</dbReference>
<dbReference type="EMBL" id="JBHTLQ010000005">
    <property type="protein sequence ID" value="MFD1189537.1"/>
    <property type="molecule type" value="Genomic_DNA"/>
</dbReference>
<evidence type="ECO:0000313" key="3">
    <source>
        <dbReference type="Proteomes" id="UP001597216"/>
    </source>
</evidence>
<dbReference type="Proteomes" id="UP001597216">
    <property type="component" value="Unassembled WGS sequence"/>
</dbReference>
<keyword evidence="1" id="KW-0698">rRNA processing</keyword>
<feature type="site" description="Interaction with substrate rRNA" evidence="1">
    <location>
        <position position="3"/>
    </location>
</feature>
<comment type="subunit">
    <text evidence="1">Monomer.</text>
</comment>
<comment type="catalytic activity">
    <reaction evidence="1">
        <text>adenosine(2030) in 23S rRNA + S-adenosyl-L-methionine = N(6)-methyladenosine(2030) in 23S rRNA + S-adenosyl-L-homocysteine + H(+)</text>
        <dbReference type="Rhea" id="RHEA:43736"/>
        <dbReference type="Rhea" id="RHEA-COMP:10668"/>
        <dbReference type="Rhea" id="RHEA-COMP:10669"/>
        <dbReference type="ChEBI" id="CHEBI:15378"/>
        <dbReference type="ChEBI" id="CHEBI:57856"/>
        <dbReference type="ChEBI" id="CHEBI:59789"/>
        <dbReference type="ChEBI" id="CHEBI:74411"/>
        <dbReference type="ChEBI" id="CHEBI:74449"/>
        <dbReference type="EC" id="2.1.1.266"/>
    </reaction>
</comment>